<accession>A0ABW2HIB0</accession>
<dbReference type="InterPro" id="IPR022409">
    <property type="entry name" value="PKD/Chitinase_dom"/>
</dbReference>
<evidence type="ECO:0000259" key="2">
    <source>
        <dbReference type="PROSITE" id="PS50093"/>
    </source>
</evidence>
<sequence>MDRKTRSSARTGLGRRYVAAALAGALLFGAGAIVGLPPSRAADTTVSFSAAGDYGMNVNGDAVLRAMKTSGNDLTLALGDMLGAGGVVGTEGTFCDYVTARVDAGYPFELIAGNHDNGSNGNINDFSACLPNQLPGLIGTYGRQYYVDYPQSDPLVRFIMVSPNMAFNGAAAWSYNAGSARYNWTSAAIDGARSAGIPWVVAGMHYQCLSVGIYDCPMGADLANLFVSKRVDLVLTGHEHIYQRTKQLAHAAGCTTLTIAAYNSACVTDADNALAKGAGTVFLTVGLGGVQNRTINEDDPEAPYFAALSGSDLNSSYGFLSTTLTETTMTAHFENAVGPFTDSFTIGGTTQPPANVAPVARADAVCTGMSCHFDGRTSSDSDGTVSAYRWTFGDGETATTAEADHVYTTAGTYTAELTVTDDDGDTGRATTTVTVAEPGTATVYAADEFARTLTSGWGTADIGGAWSSVASTSVSGGAGVISVAASTVRSPALPSVSAQDVDVRTAVSFDKIPVGGTTGTTFATYVRRTSDGRYWAKIRVAPGGAVYLTLCRLNAAGAQTIIASETRITGITLTAGTPLNLRFTATGTSPTTLTARVWTGSTEPTTWNRTATDSTAGLQAAGYLGFEANTNGSVTNGPIVLSVPDLRAVDSTP</sequence>
<dbReference type="SMART" id="SM00089">
    <property type="entry name" value="PKD"/>
    <property type="match status" value="1"/>
</dbReference>
<organism evidence="3 4">
    <name type="scientific">Microbacterium fluvii</name>
    <dbReference type="NCBI Taxonomy" id="415215"/>
    <lineage>
        <taxon>Bacteria</taxon>
        <taxon>Bacillati</taxon>
        <taxon>Actinomycetota</taxon>
        <taxon>Actinomycetes</taxon>
        <taxon>Micrococcales</taxon>
        <taxon>Microbacteriaceae</taxon>
        <taxon>Microbacterium</taxon>
    </lineage>
</organism>
<dbReference type="Gene3D" id="3.60.21.10">
    <property type="match status" value="1"/>
</dbReference>
<dbReference type="InterPro" id="IPR013783">
    <property type="entry name" value="Ig-like_fold"/>
</dbReference>
<dbReference type="InterPro" id="IPR004843">
    <property type="entry name" value="Calcineurin-like_PHP"/>
</dbReference>
<dbReference type="EMBL" id="JBHTBE010000002">
    <property type="protein sequence ID" value="MFC7269260.1"/>
    <property type="molecule type" value="Genomic_DNA"/>
</dbReference>
<keyword evidence="1" id="KW-0732">Signal</keyword>
<gene>
    <name evidence="3" type="ORF">ACFQRL_09840</name>
</gene>
<dbReference type="PANTHER" id="PTHR22953">
    <property type="entry name" value="ACID PHOSPHATASE RELATED"/>
    <property type="match status" value="1"/>
</dbReference>
<dbReference type="CDD" id="cd00146">
    <property type="entry name" value="PKD"/>
    <property type="match status" value="1"/>
</dbReference>
<dbReference type="PANTHER" id="PTHR22953:SF153">
    <property type="entry name" value="PURPLE ACID PHOSPHATASE"/>
    <property type="match status" value="1"/>
</dbReference>
<evidence type="ECO:0000313" key="4">
    <source>
        <dbReference type="Proteomes" id="UP001596507"/>
    </source>
</evidence>
<feature type="domain" description="PKD" evidence="2">
    <location>
        <begin position="354"/>
        <end position="442"/>
    </location>
</feature>
<protein>
    <submittedName>
        <fullName evidence="3">PKD domain-containing protein</fullName>
    </submittedName>
</protein>
<dbReference type="Proteomes" id="UP001596507">
    <property type="component" value="Unassembled WGS sequence"/>
</dbReference>
<evidence type="ECO:0000256" key="1">
    <source>
        <dbReference type="ARBA" id="ARBA00022729"/>
    </source>
</evidence>
<dbReference type="PROSITE" id="PS50093">
    <property type="entry name" value="PKD"/>
    <property type="match status" value="1"/>
</dbReference>
<dbReference type="Pfam" id="PF18911">
    <property type="entry name" value="PKD_4"/>
    <property type="match status" value="1"/>
</dbReference>
<proteinExistence type="predicted"/>
<reference evidence="4" key="1">
    <citation type="journal article" date="2019" name="Int. J. Syst. Evol. Microbiol.">
        <title>The Global Catalogue of Microorganisms (GCM) 10K type strain sequencing project: providing services to taxonomists for standard genome sequencing and annotation.</title>
        <authorList>
            <consortium name="The Broad Institute Genomics Platform"/>
            <consortium name="The Broad Institute Genome Sequencing Center for Infectious Disease"/>
            <person name="Wu L."/>
            <person name="Ma J."/>
        </authorList>
    </citation>
    <scope>NUCLEOTIDE SEQUENCE [LARGE SCALE GENOMIC DNA]</scope>
    <source>
        <strain evidence="4">CGMCC 1.15772</strain>
    </source>
</reference>
<name>A0ABW2HIB0_9MICO</name>
<dbReference type="InterPro" id="IPR000601">
    <property type="entry name" value="PKD_dom"/>
</dbReference>
<dbReference type="Pfam" id="PF00149">
    <property type="entry name" value="Metallophos"/>
    <property type="match status" value="1"/>
</dbReference>
<dbReference type="SUPFAM" id="SSF56300">
    <property type="entry name" value="Metallo-dependent phosphatases"/>
    <property type="match status" value="1"/>
</dbReference>
<comment type="caution">
    <text evidence="3">The sequence shown here is derived from an EMBL/GenBank/DDBJ whole genome shotgun (WGS) entry which is preliminary data.</text>
</comment>
<keyword evidence="4" id="KW-1185">Reference proteome</keyword>
<dbReference type="Gene3D" id="2.60.40.10">
    <property type="entry name" value="Immunoglobulins"/>
    <property type="match status" value="1"/>
</dbReference>
<dbReference type="RefSeq" id="WP_262874183.1">
    <property type="nucleotide sequence ID" value="NZ_BAABKW010000012.1"/>
</dbReference>
<evidence type="ECO:0000313" key="3">
    <source>
        <dbReference type="EMBL" id="MFC7269260.1"/>
    </source>
</evidence>
<dbReference type="InterPro" id="IPR039331">
    <property type="entry name" value="PAPs-like"/>
</dbReference>
<dbReference type="SUPFAM" id="SSF49299">
    <property type="entry name" value="PKD domain"/>
    <property type="match status" value="1"/>
</dbReference>
<dbReference type="InterPro" id="IPR035986">
    <property type="entry name" value="PKD_dom_sf"/>
</dbReference>
<dbReference type="InterPro" id="IPR029052">
    <property type="entry name" value="Metallo-depent_PP-like"/>
</dbReference>